<dbReference type="UniPathway" id="UPA00253">
    <property type="reaction ID" value="UER00333"/>
</dbReference>
<dbReference type="Proteomes" id="UP000033057">
    <property type="component" value="Chromosome"/>
</dbReference>
<keyword evidence="3 8" id="KW-0479">Metal-binding</keyword>
<dbReference type="Proteomes" id="UP000269431">
    <property type="component" value="Chromosome"/>
</dbReference>
<feature type="binding site" description="in other chain" evidence="8">
    <location>
        <position position="180"/>
    </location>
    <ligand>
        <name>deamido-NAD(+)</name>
        <dbReference type="ChEBI" id="CHEBI:58437"/>
        <note>ligand shared between two neighboring subunits</note>
    </ligand>
</feature>
<gene>
    <name evidence="8" type="primary">nadE</name>
    <name evidence="22" type="ORF">HFC64_06255</name>
    <name evidence="23" type="ORF">SSOP1_2314</name>
    <name evidence="14" type="ORF">SULA_2913</name>
    <name evidence="12" type="ORF">SULB_2913</name>
    <name evidence="13" type="ORF">SULC_2910</name>
    <name evidence="15" type="ORF">SULG_14875</name>
    <name evidence="16" type="ORF">SULH_14875</name>
    <name evidence="17" type="ORF">SULI_14875</name>
    <name evidence="18" type="ORF">SULM_14805</name>
    <name evidence="19" type="ORF">SULN_14795</name>
    <name evidence="20" type="ORF">SULO_14815</name>
    <name evidence="21" type="ORF">SULZ_14880</name>
</gene>
<dbReference type="EC" id="6.3.1.5" evidence="8 10"/>
<dbReference type="EMBL" id="CP033235">
    <property type="protein sequence ID" value="AZF69427.1"/>
    <property type="molecule type" value="Genomic_DNA"/>
</dbReference>
<comment type="function">
    <text evidence="8">Catalyzes the ATP-dependent amidation of deamido-NAD to form NAD. Uses ammonia as a nitrogen source.</text>
</comment>
<dbReference type="Proteomes" id="UP000278715">
    <property type="component" value="Chromosome"/>
</dbReference>
<dbReference type="NCBIfam" id="TIGR00552">
    <property type="entry name" value="nadE"/>
    <property type="match status" value="1"/>
</dbReference>
<dbReference type="GO" id="GO:0005524">
    <property type="term" value="F:ATP binding"/>
    <property type="evidence" value="ECO:0007669"/>
    <property type="project" value="UniProtKB-UniRule"/>
</dbReference>
<evidence type="ECO:0000313" key="21">
    <source>
        <dbReference type="EMBL" id="AZF85095.1"/>
    </source>
</evidence>
<evidence type="ECO:0000256" key="3">
    <source>
        <dbReference type="ARBA" id="ARBA00022723"/>
    </source>
</evidence>
<dbReference type="EMBL" id="CP050869">
    <property type="protein sequence ID" value="QPG49471.1"/>
    <property type="molecule type" value="Genomic_DNA"/>
</dbReference>
<evidence type="ECO:0000256" key="5">
    <source>
        <dbReference type="ARBA" id="ARBA00022840"/>
    </source>
</evidence>
<evidence type="ECO:0000256" key="4">
    <source>
        <dbReference type="ARBA" id="ARBA00022741"/>
    </source>
</evidence>
<dbReference type="InterPro" id="IPR022310">
    <property type="entry name" value="NAD/GMP_synthase"/>
</dbReference>
<evidence type="ECO:0000256" key="9">
    <source>
        <dbReference type="RuleBase" id="RU003811"/>
    </source>
</evidence>
<dbReference type="Proteomes" id="UP000273443">
    <property type="component" value="Chromosome"/>
</dbReference>
<evidence type="ECO:0000313" key="15">
    <source>
        <dbReference type="EMBL" id="AZF69427.1"/>
    </source>
</evidence>
<evidence type="ECO:0000313" key="28">
    <source>
        <dbReference type="Proteomes" id="UP000267993"/>
    </source>
</evidence>
<dbReference type="Proteomes" id="UP000273194">
    <property type="component" value="Chromosome"/>
</dbReference>
<dbReference type="EMBL" id="CP011057">
    <property type="protein sequence ID" value="AKA80349.1"/>
    <property type="molecule type" value="Genomic_DNA"/>
</dbReference>
<evidence type="ECO:0000256" key="2">
    <source>
        <dbReference type="ARBA" id="ARBA00022598"/>
    </source>
</evidence>
<dbReference type="GO" id="GO:0003952">
    <property type="term" value="F:NAD+ synthase (glutamine-hydrolyzing) activity"/>
    <property type="evidence" value="ECO:0007669"/>
    <property type="project" value="InterPro"/>
</dbReference>
<feature type="binding site" evidence="8">
    <location>
        <position position="218"/>
    </location>
    <ligand>
        <name>ATP</name>
        <dbReference type="ChEBI" id="CHEBI:30616"/>
    </ligand>
</feature>
<evidence type="ECO:0000313" key="14">
    <source>
        <dbReference type="EMBL" id="AKA80349.1"/>
    </source>
</evidence>
<feature type="binding site" evidence="8">
    <location>
        <position position="71"/>
    </location>
    <ligand>
        <name>Mg(2+)</name>
        <dbReference type="ChEBI" id="CHEBI:18420"/>
    </ligand>
</feature>
<keyword evidence="2 8" id="KW-0436">Ligase</keyword>
<accession>A0A0E3MKH2</accession>
<dbReference type="EMBL" id="CP033240">
    <property type="protein sequence ID" value="AZF82489.1"/>
    <property type="molecule type" value="Genomic_DNA"/>
</dbReference>
<evidence type="ECO:0000313" key="24">
    <source>
        <dbReference type="Proteomes" id="UP000033057"/>
    </source>
</evidence>
<reference evidence="22 35" key="6">
    <citation type="journal article" date="2020" name="Nat. Commun.">
        <title>The structures of two archaeal type IV pili illuminate evolutionary relationships.</title>
        <authorList>
            <person name="Wang F."/>
            <person name="Baquero D.P."/>
            <person name="Su Z."/>
            <person name="Beltran L.C."/>
            <person name="Prangishvili D."/>
            <person name="Krupovic M."/>
            <person name="Egelman E.H."/>
        </authorList>
    </citation>
    <scope>NUCLEOTIDE SEQUENCE [LARGE SCALE GENOMIC DNA]</scope>
    <source>
        <strain evidence="22 35">POZ149</strain>
    </source>
</reference>
<dbReference type="EMBL" id="LT549890">
    <property type="protein sequence ID" value="SAI85868.1"/>
    <property type="molecule type" value="Genomic_DNA"/>
</dbReference>
<reference evidence="27" key="3">
    <citation type="submission" date="2016-04" db="EMBL/GenBank/DDBJ databases">
        <authorList>
            <person name="Shah S.A."/>
            <person name="Garrett R.A."/>
        </authorList>
    </citation>
    <scope>NUCLEOTIDE SEQUENCE [LARGE SCALE GENOMIC DNA]</scope>
    <source>
        <strain evidence="27">ATCC 35091 / DSM 1616 / JCM 8930 / NBRC 15331 / P1</strain>
    </source>
</reference>
<sequence length="304" mass="34711">MAFSKFSSFRWYYTLNICSTNILIMVMHEYIRKSLTIDCEAVTNYIVERIREYLEFSNKKGGVIGVSGGVDSAVTATLLAKATDNFFILLMPSSSTPKIDLDDSFEMIKFLNAQNKYKLINIDEIVKSFSNKIETENKYIIGNIKARVRMIILYAYAQMLDYLVVGTGDKSELLLGYFTKYGDGGVDVLPIGDLYKTQVRMLGKCLGLPERIVTKPSSPALWEGQTAEGELGIDYETIDSILYLRFDEMRSEDEIVKMLGIPIDIVKKVDRLVKISQHKRLPPEIFRLSGRAINSDWRFPRRWA</sequence>
<dbReference type="CDD" id="cd00553">
    <property type="entry name" value="NAD_synthase"/>
    <property type="match status" value="1"/>
</dbReference>
<dbReference type="GO" id="GO:0009435">
    <property type="term" value="P:NAD+ biosynthetic process"/>
    <property type="evidence" value="ECO:0007669"/>
    <property type="project" value="UniProtKB-UniRule"/>
</dbReference>
<dbReference type="PATRIC" id="fig|2287.6.peg.3123"/>
<evidence type="ECO:0000256" key="8">
    <source>
        <dbReference type="HAMAP-Rule" id="MF_00193"/>
    </source>
</evidence>
<dbReference type="InterPro" id="IPR003694">
    <property type="entry name" value="NAD_synthase"/>
</dbReference>
<evidence type="ECO:0000313" key="19">
    <source>
        <dbReference type="EMBL" id="AZF79883.1"/>
    </source>
</evidence>
<evidence type="ECO:0000313" key="26">
    <source>
        <dbReference type="Proteomes" id="UP000033106"/>
    </source>
</evidence>
<dbReference type="KEGG" id="ssol:SULB_2913"/>
<dbReference type="EMBL" id="CP033238">
    <property type="protein sequence ID" value="AZF77278.1"/>
    <property type="molecule type" value="Genomic_DNA"/>
</dbReference>
<feature type="binding site" description="in other chain" evidence="8">
    <location>
        <position position="147"/>
    </location>
    <ligand>
        <name>deamido-NAD(+)</name>
        <dbReference type="ChEBI" id="CHEBI:58437"/>
        <note>ligand shared between two neighboring subunits</note>
    </ligand>
</feature>
<dbReference type="Proteomes" id="UP000076770">
    <property type="component" value="Chromosome i"/>
</dbReference>
<evidence type="ECO:0000313" key="34">
    <source>
        <dbReference type="Proteomes" id="UP000282269"/>
    </source>
</evidence>
<feature type="binding site" evidence="8">
    <location>
        <position position="187"/>
    </location>
    <ligand>
        <name>deamido-NAD(+)</name>
        <dbReference type="ChEBI" id="CHEBI:58437"/>
        <note>ligand shared between two neighboring subunits</note>
    </ligand>
</feature>
<feature type="domain" description="NAD/GMP synthase" evidence="11">
    <location>
        <begin position="43"/>
        <end position="283"/>
    </location>
</feature>
<dbReference type="InterPro" id="IPR022926">
    <property type="entry name" value="NH(3)-dep_NAD(+)_synth"/>
</dbReference>
<dbReference type="GO" id="GO:0005737">
    <property type="term" value="C:cytoplasm"/>
    <property type="evidence" value="ECO:0007669"/>
    <property type="project" value="InterPro"/>
</dbReference>
<dbReference type="Proteomes" id="UP000033085">
    <property type="component" value="Chromosome"/>
</dbReference>
<evidence type="ECO:0000313" key="33">
    <source>
        <dbReference type="Proteomes" id="UP000278715"/>
    </source>
</evidence>
<dbReference type="GeneID" id="58783412"/>
<dbReference type="OrthoDB" id="39312at2157"/>
<evidence type="ECO:0000256" key="7">
    <source>
        <dbReference type="ARBA" id="ARBA00023027"/>
    </source>
</evidence>
<feature type="binding site" description="in other chain" evidence="8">
    <location>
        <begin position="278"/>
        <end position="279"/>
    </location>
    <ligand>
        <name>deamido-NAD(+)</name>
        <dbReference type="ChEBI" id="CHEBI:58437"/>
        <note>ligand shared between two neighboring subunits</note>
    </ligand>
</feature>
<evidence type="ECO:0000256" key="10">
    <source>
        <dbReference type="RuleBase" id="RU003812"/>
    </source>
</evidence>
<evidence type="ECO:0000313" key="30">
    <source>
        <dbReference type="Proteomes" id="UP000273194"/>
    </source>
</evidence>
<dbReference type="PANTHER" id="PTHR23090:SF9">
    <property type="entry name" value="GLUTAMINE-DEPENDENT NAD(+) SYNTHETASE"/>
    <property type="match status" value="1"/>
</dbReference>
<dbReference type="Proteomes" id="UP000033106">
    <property type="component" value="Chromosome"/>
</dbReference>
<comment type="pathway">
    <text evidence="8">Cofactor biosynthesis; NAD(+) biosynthesis; NAD(+) from deamido-NAD(+) (ammonia route): step 1/1.</text>
</comment>
<dbReference type="SUPFAM" id="SSF52402">
    <property type="entry name" value="Adenine nucleotide alpha hydrolases-like"/>
    <property type="match status" value="1"/>
</dbReference>
<dbReference type="HAMAP" id="MF_00193">
    <property type="entry name" value="NadE_ammonia_dep"/>
    <property type="match status" value="1"/>
</dbReference>
<evidence type="ECO:0000259" key="11">
    <source>
        <dbReference type="Pfam" id="PF02540"/>
    </source>
</evidence>
<evidence type="ECO:0000256" key="6">
    <source>
        <dbReference type="ARBA" id="ARBA00022842"/>
    </source>
</evidence>
<dbReference type="Pfam" id="PF02540">
    <property type="entry name" value="NAD_synthase"/>
    <property type="match status" value="1"/>
</dbReference>
<dbReference type="Proteomes" id="UP000275843">
    <property type="component" value="Chromosome"/>
</dbReference>
<comment type="similarity">
    <text evidence="1 8 9">Belongs to the NAD synthetase family.</text>
</comment>
<feature type="binding site" evidence="8">
    <location>
        <position position="167"/>
    </location>
    <ligand>
        <name>ATP</name>
        <dbReference type="ChEBI" id="CHEBI:30616"/>
    </ligand>
</feature>
<dbReference type="GeneID" id="1453674"/>
<evidence type="ECO:0000313" key="12">
    <source>
        <dbReference type="EMBL" id="AKA74962.1"/>
    </source>
</evidence>
<dbReference type="FunFam" id="3.40.50.620:FF:000106">
    <property type="entry name" value="Glutamine-dependent NAD(+) synthetase"/>
    <property type="match status" value="1"/>
</dbReference>
<dbReference type="EMBL" id="CP033237">
    <property type="protein sequence ID" value="AZF74667.1"/>
    <property type="molecule type" value="Genomic_DNA"/>
</dbReference>
<evidence type="ECO:0000313" key="22">
    <source>
        <dbReference type="EMBL" id="QPG49471.1"/>
    </source>
</evidence>
<dbReference type="EMBL" id="CP011055">
    <property type="protein sequence ID" value="AKA74962.1"/>
    <property type="molecule type" value="Genomic_DNA"/>
</dbReference>
<dbReference type="GO" id="GO:0046872">
    <property type="term" value="F:metal ion binding"/>
    <property type="evidence" value="ECO:0007669"/>
    <property type="project" value="UniProtKB-KW"/>
</dbReference>
<dbReference type="Gene3D" id="3.40.50.620">
    <property type="entry name" value="HUPs"/>
    <property type="match status" value="1"/>
</dbReference>
<proteinExistence type="inferred from homology"/>
<evidence type="ECO:0000313" key="13">
    <source>
        <dbReference type="EMBL" id="AKA77658.1"/>
    </source>
</evidence>
<evidence type="ECO:0000313" key="23">
    <source>
        <dbReference type="EMBL" id="SAI85868.1"/>
    </source>
</evidence>
<dbReference type="Proteomes" id="UP000267993">
    <property type="component" value="Chromosome"/>
</dbReference>
<evidence type="ECO:0000313" key="20">
    <source>
        <dbReference type="EMBL" id="AZF82489.1"/>
    </source>
</evidence>
<reference evidence="24 25" key="1">
    <citation type="journal article" date="2015" name="Genome Announc.">
        <title>Complete Genome Sequence of Sulfolobus solfataricus Strain 98/2 and Evolved Derivatives.</title>
        <authorList>
            <person name="McCarthy S."/>
            <person name="Gradnigo J."/>
            <person name="Johnson T."/>
            <person name="Payne S."/>
            <person name="Lipzen A."/>
            <person name="Martin J."/>
            <person name="Schackwitz W."/>
            <person name="Moriyama E."/>
            <person name="Blum P."/>
        </authorList>
    </citation>
    <scope>NUCLEOTIDE SEQUENCE [LARGE SCALE GENOMIC DNA]</scope>
    <source>
        <strain evidence="24">98/2 SULC</strain>
        <strain evidence="12">SARC-B</strain>
        <strain evidence="13">SARC-C</strain>
        <strain evidence="14 26">SULA</strain>
        <strain evidence="25">SULB</strain>
    </source>
</reference>
<evidence type="ECO:0000313" key="32">
    <source>
        <dbReference type="Proteomes" id="UP000275843"/>
    </source>
</evidence>
<dbReference type="EMBL" id="CP011056">
    <property type="protein sequence ID" value="AKA77658.1"/>
    <property type="molecule type" value="Genomic_DNA"/>
</dbReference>
<dbReference type="PANTHER" id="PTHR23090">
    <property type="entry name" value="NH 3 /GLUTAMINE-DEPENDENT NAD + SYNTHETASE"/>
    <property type="match status" value="1"/>
</dbReference>
<dbReference type="GO" id="GO:0004359">
    <property type="term" value="F:glutaminase activity"/>
    <property type="evidence" value="ECO:0007669"/>
    <property type="project" value="InterPro"/>
</dbReference>
<dbReference type="EMBL" id="CP033236">
    <property type="protein sequence ID" value="AZF72047.1"/>
    <property type="molecule type" value="Genomic_DNA"/>
</dbReference>
<reference evidence="28 29" key="4">
    <citation type="journal article" date="2018" name="Proc. Natl. Acad. Sci. U.S.A.">
        <title>Nonmutational mechanism of inheritance in the Archaeon Sulfolobus solfataricus.</title>
        <authorList>
            <person name="Payne S."/>
            <person name="McCarthy S."/>
            <person name="Johnson T."/>
            <person name="North E."/>
            <person name="Blum P."/>
        </authorList>
    </citation>
    <scope>NUCLEOTIDE SEQUENCE [LARGE SCALE GENOMIC DNA]</scope>
    <source>
        <strain evidence="16 28">SARC-H</strain>
        <strain evidence="17 32">SARC-I</strain>
        <strain evidence="19 33">SARC-N</strain>
        <strain evidence="20 34">SARC-O</strain>
        <strain evidence="21 29">SUL120</strain>
        <strain evidence="15 30">SULG</strain>
        <strain evidence="18 31">SULM</strain>
    </source>
</reference>
<dbReference type="NCBIfam" id="NF010587">
    <property type="entry name" value="PRK13980.1"/>
    <property type="match status" value="1"/>
</dbReference>
<dbReference type="Proteomes" id="UP000282269">
    <property type="component" value="Chromosome"/>
</dbReference>
<name>A0A0E3MKH2_SACSO</name>
<dbReference type="EMBL" id="CP033241">
    <property type="protein sequence ID" value="AZF85095.1"/>
    <property type="molecule type" value="Genomic_DNA"/>
</dbReference>
<feature type="binding site" evidence="8">
    <location>
        <begin position="65"/>
        <end position="72"/>
    </location>
    <ligand>
        <name>ATP</name>
        <dbReference type="ChEBI" id="CHEBI:30616"/>
    </ligand>
</feature>
<dbReference type="AlphaFoldDB" id="A0A0E3MKH2"/>
<dbReference type="Proteomes" id="UP000594632">
    <property type="component" value="Chromosome"/>
</dbReference>
<keyword evidence="5 8" id="KW-0067">ATP-binding</keyword>
<comment type="catalytic activity">
    <reaction evidence="8 10">
        <text>deamido-NAD(+) + NH4(+) + ATP = AMP + diphosphate + NAD(+) + H(+)</text>
        <dbReference type="Rhea" id="RHEA:21188"/>
        <dbReference type="ChEBI" id="CHEBI:15378"/>
        <dbReference type="ChEBI" id="CHEBI:28938"/>
        <dbReference type="ChEBI" id="CHEBI:30616"/>
        <dbReference type="ChEBI" id="CHEBI:33019"/>
        <dbReference type="ChEBI" id="CHEBI:57540"/>
        <dbReference type="ChEBI" id="CHEBI:58437"/>
        <dbReference type="ChEBI" id="CHEBI:456215"/>
        <dbReference type="EC" id="6.3.1.5"/>
    </reaction>
</comment>
<keyword evidence="7 8" id="KW-0520">NAD</keyword>
<dbReference type="EMBL" id="CP033239">
    <property type="protein sequence ID" value="AZF79883.1"/>
    <property type="molecule type" value="Genomic_DNA"/>
</dbReference>
<dbReference type="KEGG" id="ssof:SULC_2910"/>
<reference evidence="14" key="5">
    <citation type="submission" date="2018-10" db="EMBL/GenBank/DDBJ databases">
        <authorList>
            <person name="McCarthy S."/>
            <person name="Gradnigo J."/>
            <person name="Johnson T."/>
            <person name="Payne S."/>
            <person name="Lipzen A."/>
            <person name="Schackwitz W."/>
            <person name="Martin J."/>
            <person name="Moriyama E."/>
            <person name="Blum P."/>
        </authorList>
    </citation>
    <scope>NUCLEOTIDE SEQUENCE</scope>
    <source>
        <strain evidence="12">SARC-B</strain>
        <strain evidence="13">SARC-C</strain>
        <strain evidence="14">SULA</strain>
    </source>
</reference>
<reference evidence="23" key="2">
    <citation type="submission" date="2016-04" db="EMBL/GenBank/DDBJ databases">
        <authorList>
            <person name="Evans L.H."/>
            <person name="Alamgir A."/>
            <person name="Owens N."/>
            <person name="Weber N.D."/>
            <person name="Virtaneva K."/>
            <person name="Barbian K."/>
            <person name="Babar A."/>
            <person name="Rosenke K."/>
        </authorList>
    </citation>
    <scope>NUCLEOTIDE SEQUENCE</scope>
    <source>
        <strain evidence="23">P1</strain>
    </source>
</reference>
<dbReference type="KEGG" id="ssoa:SULA_2913"/>
<evidence type="ECO:0000313" key="17">
    <source>
        <dbReference type="EMBL" id="AZF74667.1"/>
    </source>
</evidence>
<feature type="binding site" evidence="8">
    <location>
        <position position="196"/>
    </location>
    <ligand>
        <name>ATP</name>
        <dbReference type="ChEBI" id="CHEBI:30616"/>
    </ligand>
</feature>
<evidence type="ECO:0000313" key="35">
    <source>
        <dbReference type="Proteomes" id="UP000594632"/>
    </source>
</evidence>
<dbReference type="RefSeq" id="WP_009992131.1">
    <property type="nucleotide sequence ID" value="NZ_CP011055.2"/>
</dbReference>
<comment type="subunit">
    <text evidence="8">Homodimer.</text>
</comment>
<evidence type="ECO:0000313" key="31">
    <source>
        <dbReference type="Proteomes" id="UP000273443"/>
    </source>
</evidence>
<evidence type="ECO:0000313" key="27">
    <source>
        <dbReference type="Proteomes" id="UP000076770"/>
    </source>
</evidence>
<keyword evidence="6 8" id="KW-0460">Magnesium</keyword>
<protein>
    <recommendedName>
        <fullName evidence="8 10">NH(3)-dependent NAD(+) synthetase</fullName>
        <ecNumber evidence="8 10">6.3.1.5</ecNumber>
    </recommendedName>
</protein>
<feature type="binding site" evidence="8">
    <location>
        <position position="172"/>
    </location>
    <ligand>
        <name>Mg(2+)</name>
        <dbReference type="ChEBI" id="CHEBI:18420"/>
    </ligand>
</feature>
<evidence type="ECO:0000313" key="25">
    <source>
        <dbReference type="Proteomes" id="UP000033085"/>
    </source>
</evidence>
<evidence type="ECO:0000313" key="18">
    <source>
        <dbReference type="EMBL" id="AZF77278.1"/>
    </source>
</evidence>
<organism evidence="14 26">
    <name type="scientific">Saccharolobus solfataricus</name>
    <name type="common">Sulfolobus solfataricus</name>
    <dbReference type="NCBI Taxonomy" id="2287"/>
    <lineage>
        <taxon>Archaea</taxon>
        <taxon>Thermoproteota</taxon>
        <taxon>Thermoprotei</taxon>
        <taxon>Sulfolobales</taxon>
        <taxon>Sulfolobaceae</taxon>
        <taxon>Saccharolobus</taxon>
    </lineage>
</organism>
<dbReference type="GO" id="GO:0008795">
    <property type="term" value="F:NAD+ synthase activity"/>
    <property type="evidence" value="ECO:0007669"/>
    <property type="project" value="UniProtKB-UniRule"/>
</dbReference>
<evidence type="ECO:0000313" key="16">
    <source>
        <dbReference type="EMBL" id="AZF72047.1"/>
    </source>
</evidence>
<evidence type="ECO:0000313" key="29">
    <source>
        <dbReference type="Proteomes" id="UP000269431"/>
    </source>
</evidence>
<keyword evidence="4 8" id="KW-0547">Nucleotide-binding</keyword>
<dbReference type="InterPro" id="IPR014729">
    <property type="entry name" value="Rossmann-like_a/b/a_fold"/>
</dbReference>
<evidence type="ECO:0000256" key="1">
    <source>
        <dbReference type="ARBA" id="ARBA00005859"/>
    </source>
</evidence>